<name>A0ABP0JFA4_9DINO</name>
<accession>A0ABP0JFA4</accession>
<sequence length="209" mass="22557">MTKKNVAIYGLTAEHQDEADKAKKEWEIKYEIIGTQDVSLAKHLADQSLFAPVVSEHSNKKAYPNGMIQPALAFIRSSDRAVIFSWVCIPNRSNIGGATYRPKPLEVWQAVAPKLQAPKSELPVSAETLALFWSFWVDRGVSKMGCQDGKDRAGATAEVNSPSLQGGPAFAAIVAQRSSNETGLALTDVGFLGPDVLLVQASAHGVGWH</sequence>
<dbReference type="Proteomes" id="UP001642484">
    <property type="component" value="Unassembled WGS sequence"/>
</dbReference>
<reference evidence="1 2" key="1">
    <citation type="submission" date="2024-02" db="EMBL/GenBank/DDBJ databases">
        <authorList>
            <person name="Chen Y."/>
            <person name="Shah S."/>
            <person name="Dougan E. K."/>
            <person name="Thang M."/>
            <person name="Chan C."/>
        </authorList>
    </citation>
    <scope>NUCLEOTIDE SEQUENCE [LARGE SCALE GENOMIC DNA]</scope>
</reference>
<protein>
    <submittedName>
        <fullName evidence="1">Uncharacterized protein</fullName>
    </submittedName>
</protein>
<gene>
    <name evidence="1" type="ORF">CCMP2556_LOCUS11128</name>
</gene>
<dbReference type="EMBL" id="CAXAMN010005269">
    <property type="protein sequence ID" value="CAK9013090.1"/>
    <property type="molecule type" value="Genomic_DNA"/>
</dbReference>
<keyword evidence="2" id="KW-1185">Reference proteome</keyword>
<proteinExistence type="predicted"/>
<evidence type="ECO:0000313" key="1">
    <source>
        <dbReference type="EMBL" id="CAK9013090.1"/>
    </source>
</evidence>
<evidence type="ECO:0000313" key="2">
    <source>
        <dbReference type="Proteomes" id="UP001642484"/>
    </source>
</evidence>
<comment type="caution">
    <text evidence="1">The sequence shown here is derived from an EMBL/GenBank/DDBJ whole genome shotgun (WGS) entry which is preliminary data.</text>
</comment>
<organism evidence="1 2">
    <name type="scientific">Durusdinium trenchii</name>
    <dbReference type="NCBI Taxonomy" id="1381693"/>
    <lineage>
        <taxon>Eukaryota</taxon>
        <taxon>Sar</taxon>
        <taxon>Alveolata</taxon>
        <taxon>Dinophyceae</taxon>
        <taxon>Suessiales</taxon>
        <taxon>Symbiodiniaceae</taxon>
        <taxon>Durusdinium</taxon>
    </lineage>
</organism>